<proteinExistence type="predicted"/>
<keyword evidence="3" id="KW-1185">Reference proteome</keyword>
<evidence type="ECO:0000313" key="2">
    <source>
        <dbReference type="EMBL" id="GHI14798.1"/>
    </source>
</evidence>
<reference evidence="3" key="1">
    <citation type="submission" date="2020-09" db="EMBL/GenBank/DDBJ databases">
        <title>Whole genome shotgun sequence of Streptomyces cinnamonensis NBRC 15873.</title>
        <authorList>
            <person name="Komaki H."/>
            <person name="Tamura T."/>
        </authorList>
    </citation>
    <scope>NUCLEOTIDE SEQUENCE [LARGE SCALE GENOMIC DNA]</scope>
    <source>
        <strain evidence="3">NBRC 15873</strain>
    </source>
</reference>
<feature type="region of interest" description="Disordered" evidence="1">
    <location>
        <begin position="89"/>
        <end position="108"/>
    </location>
</feature>
<organism evidence="2 3">
    <name type="scientific">Streptomyces virginiae</name>
    <name type="common">Streptomyces cinnamonensis</name>
    <dbReference type="NCBI Taxonomy" id="1961"/>
    <lineage>
        <taxon>Bacteria</taxon>
        <taxon>Bacillati</taxon>
        <taxon>Actinomycetota</taxon>
        <taxon>Actinomycetes</taxon>
        <taxon>Kitasatosporales</taxon>
        <taxon>Streptomycetaceae</taxon>
        <taxon>Streptomyces</taxon>
    </lineage>
</organism>
<sequence>MGGILLWIVLICASAGTVLAALSSPGACRLWGVDALELRRQRRFEQVLSLHVDATRQSRREAEASVWPGELPVIVAAPGSFMSHVGHPSYGETPACPRSAPPAERLHP</sequence>
<accession>A0ABQ3NPT9</accession>
<gene>
    <name evidence="2" type="ORF">Scinn_42610</name>
</gene>
<protein>
    <submittedName>
        <fullName evidence="2">Uncharacterized protein</fullName>
    </submittedName>
</protein>
<evidence type="ECO:0000256" key="1">
    <source>
        <dbReference type="SAM" id="MobiDB-lite"/>
    </source>
</evidence>
<evidence type="ECO:0000313" key="3">
    <source>
        <dbReference type="Proteomes" id="UP000660554"/>
    </source>
</evidence>
<name>A0ABQ3NPT9_STRVG</name>
<dbReference type="Proteomes" id="UP000660554">
    <property type="component" value="Unassembled WGS sequence"/>
</dbReference>
<dbReference type="EMBL" id="BNDV01000008">
    <property type="protein sequence ID" value="GHI14798.1"/>
    <property type="molecule type" value="Genomic_DNA"/>
</dbReference>
<comment type="caution">
    <text evidence="2">The sequence shown here is derived from an EMBL/GenBank/DDBJ whole genome shotgun (WGS) entry which is preliminary data.</text>
</comment>